<dbReference type="RefSeq" id="WP_027174632.1">
    <property type="nucleotide sequence ID" value="NZ_FPIW01000050.1"/>
</dbReference>
<dbReference type="AlphaFoldDB" id="A0AA94HU81"/>
<protein>
    <submittedName>
        <fullName evidence="1">Uncharacterized protein</fullName>
    </submittedName>
</protein>
<name>A0AA94HU81_DESDE</name>
<comment type="caution">
    <text evidence="1">The sequence shown here is derived from an EMBL/GenBank/DDBJ whole genome shotgun (WGS) entry which is preliminary data.</text>
</comment>
<dbReference type="EMBL" id="FPIW01000050">
    <property type="protein sequence ID" value="SFW64114.1"/>
    <property type="molecule type" value="Genomic_DNA"/>
</dbReference>
<sequence>MRDLYSNLKTTQVLAPALYDADQNSDPVDLQGFDSCMLLVNVGAAGVTLSETDKIELEVEEADDKVSGPWTDVDPGDLAKSVTGANDGCFAVIDNAGDDSAVYATAYRGHKRYCRVVVNFIGTHGTGTPIGVTALLSHAQVAPVTE</sequence>
<gene>
    <name evidence="1" type="ORF">SAMN02910291_02249</name>
</gene>
<evidence type="ECO:0000313" key="2">
    <source>
        <dbReference type="Proteomes" id="UP000182680"/>
    </source>
</evidence>
<dbReference type="Proteomes" id="UP000182680">
    <property type="component" value="Unassembled WGS sequence"/>
</dbReference>
<organism evidence="1 2">
    <name type="scientific">Desulfovibrio desulfuricans</name>
    <dbReference type="NCBI Taxonomy" id="876"/>
    <lineage>
        <taxon>Bacteria</taxon>
        <taxon>Pseudomonadati</taxon>
        <taxon>Thermodesulfobacteriota</taxon>
        <taxon>Desulfovibrionia</taxon>
        <taxon>Desulfovibrionales</taxon>
        <taxon>Desulfovibrionaceae</taxon>
        <taxon>Desulfovibrio</taxon>
    </lineage>
</organism>
<accession>A0AA94HU81</accession>
<evidence type="ECO:0000313" key="1">
    <source>
        <dbReference type="EMBL" id="SFW64114.1"/>
    </source>
</evidence>
<reference evidence="2" key="1">
    <citation type="submission" date="2016-11" db="EMBL/GenBank/DDBJ databases">
        <authorList>
            <person name="Jaros S."/>
            <person name="Januszkiewicz K."/>
            <person name="Wedrychowicz H."/>
        </authorList>
    </citation>
    <scope>NUCLEOTIDE SEQUENCE [LARGE SCALE GENOMIC DNA]</scope>
    <source>
        <strain evidence="2">DSM 7057</strain>
    </source>
</reference>
<proteinExistence type="predicted"/>